<evidence type="ECO:0000256" key="4">
    <source>
        <dbReference type="ARBA" id="ARBA00022475"/>
    </source>
</evidence>
<keyword evidence="5" id="KW-0762">Sugar transport</keyword>
<dbReference type="GO" id="GO:0005886">
    <property type="term" value="C:plasma membrane"/>
    <property type="evidence" value="ECO:0007669"/>
    <property type="project" value="UniProtKB-SubCell"/>
</dbReference>
<feature type="transmembrane region" description="Helical" evidence="9">
    <location>
        <begin position="139"/>
        <end position="162"/>
    </location>
</feature>
<dbReference type="InterPro" id="IPR000515">
    <property type="entry name" value="MetI-like"/>
</dbReference>
<comment type="subcellular location">
    <subcellularLocation>
        <location evidence="1 9">Cell membrane</location>
        <topology evidence="1 9">Multi-pass membrane protein</topology>
    </subcellularLocation>
</comment>
<dbReference type="Gene3D" id="1.10.3720.10">
    <property type="entry name" value="MetI-like"/>
    <property type="match status" value="1"/>
</dbReference>
<feature type="transmembrane region" description="Helical" evidence="9">
    <location>
        <begin position="183"/>
        <end position="208"/>
    </location>
</feature>
<dbReference type="Proteomes" id="UP000318661">
    <property type="component" value="Unassembled WGS sequence"/>
</dbReference>
<evidence type="ECO:0000313" key="11">
    <source>
        <dbReference type="EMBL" id="TMJ05285.1"/>
    </source>
</evidence>
<dbReference type="PROSITE" id="PS50928">
    <property type="entry name" value="ABC_TM1"/>
    <property type="match status" value="1"/>
</dbReference>
<dbReference type="EMBL" id="VBAI01000075">
    <property type="protein sequence ID" value="TMJ11185.1"/>
    <property type="molecule type" value="Genomic_DNA"/>
</dbReference>
<dbReference type="PANTHER" id="PTHR32243:SF50">
    <property type="entry name" value="MALTOSE_MALTODEXTRIN TRANSPORT SYSTEM PERMEASE PROTEIN MALG"/>
    <property type="match status" value="1"/>
</dbReference>
<evidence type="ECO:0000256" key="1">
    <source>
        <dbReference type="ARBA" id="ARBA00004651"/>
    </source>
</evidence>
<proteinExistence type="inferred from homology"/>
<evidence type="ECO:0000313" key="12">
    <source>
        <dbReference type="EMBL" id="TMJ11185.1"/>
    </source>
</evidence>
<feature type="transmembrane region" description="Helical" evidence="9">
    <location>
        <begin position="108"/>
        <end position="127"/>
    </location>
</feature>
<keyword evidence="4" id="KW-1003">Cell membrane</keyword>
<keyword evidence="8 9" id="KW-0472">Membrane</keyword>
<keyword evidence="3 9" id="KW-0813">Transport</keyword>
<dbReference type="GO" id="GO:0055085">
    <property type="term" value="P:transmembrane transport"/>
    <property type="evidence" value="ECO:0007669"/>
    <property type="project" value="InterPro"/>
</dbReference>
<dbReference type="AlphaFoldDB" id="A0A537LT49"/>
<feature type="transmembrane region" description="Helical" evidence="9">
    <location>
        <begin position="7"/>
        <end position="29"/>
    </location>
</feature>
<reference evidence="13 14" key="1">
    <citation type="journal article" date="2019" name="Nat. Microbiol.">
        <title>Mediterranean grassland soil C-N compound turnover is dependent on rainfall and depth, and is mediated by genomically divergent microorganisms.</title>
        <authorList>
            <person name="Diamond S."/>
            <person name="Andeer P.F."/>
            <person name="Li Z."/>
            <person name="Crits-Christoph A."/>
            <person name="Burstein D."/>
            <person name="Anantharaman K."/>
            <person name="Lane K.R."/>
            <person name="Thomas B.C."/>
            <person name="Pan C."/>
            <person name="Northen T.R."/>
            <person name="Banfield J.F."/>
        </authorList>
    </citation>
    <scope>NUCLEOTIDE SEQUENCE [LARGE SCALE GENOMIC DNA]</scope>
    <source>
        <strain evidence="12">NP_1</strain>
        <strain evidence="11">NP_2</strain>
    </source>
</reference>
<evidence type="ECO:0000313" key="13">
    <source>
        <dbReference type="Proteomes" id="UP000315217"/>
    </source>
</evidence>
<dbReference type="PANTHER" id="PTHR32243">
    <property type="entry name" value="MALTOSE TRANSPORT SYSTEM PERMEASE-RELATED"/>
    <property type="match status" value="1"/>
</dbReference>
<comment type="similarity">
    <text evidence="2">Belongs to the binding-protein-dependent transport system permease family. MalFG subfamily.</text>
</comment>
<dbReference type="EMBL" id="VBAJ01000250">
    <property type="protein sequence ID" value="TMJ05285.1"/>
    <property type="molecule type" value="Genomic_DNA"/>
</dbReference>
<evidence type="ECO:0000256" key="8">
    <source>
        <dbReference type="ARBA" id="ARBA00023136"/>
    </source>
</evidence>
<name>A0A537LT49_9BACT</name>
<feature type="transmembrane region" description="Helical" evidence="9">
    <location>
        <begin position="75"/>
        <end position="96"/>
    </location>
</feature>
<evidence type="ECO:0000256" key="6">
    <source>
        <dbReference type="ARBA" id="ARBA00022692"/>
    </source>
</evidence>
<feature type="domain" description="ABC transmembrane type-1" evidence="10">
    <location>
        <begin position="71"/>
        <end position="262"/>
    </location>
</feature>
<evidence type="ECO:0000256" key="2">
    <source>
        <dbReference type="ARBA" id="ARBA00009047"/>
    </source>
</evidence>
<sequence>MNHRGRLGIYLLAVLLALTVLLPVVWLAISSLTQLSELLSRPLRWLPQQPTLERYGAIVSGSAGEEFRFALRNSMAVAALSTGVSLITAVLAAYAFSSFGTPRRLNVLYALLATYMMPPVAIALPLYQMLAALSLLNTVWGLSLVYTSFLTPFLTWILKGFFDSIPRELEEAARIDGASYAGALRHVTLPLSLPGVTTASLFGVLIAWDEFFYALIFTSTSQAKTLPVAIAEFTTRHAVDFGLMSAGGIVAALPPVLLAFALQRYLIAGLTAGAVKA</sequence>
<evidence type="ECO:0000256" key="3">
    <source>
        <dbReference type="ARBA" id="ARBA00022448"/>
    </source>
</evidence>
<organism evidence="12 13">
    <name type="scientific">Candidatus Segetimicrobium genomatis</name>
    <dbReference type="NCBI Taxonomy" id="2569760"/>
    <lineage>
        <taxon>Bacteria</taxon>
        <taxon>Bacillati</taxon>
        <taxon>Candidatus Sysuimicrobiota</taxon>
        <taxon>Candidatus Sysuimicrobiia</taxon>
        <taxon>Candidatus Sysuimicrobiales</taxon>
        <taxon>Candidatus Segetimicrobiaceae</taxon>
        <taxon>Candidatus Segetimicrobium</taxon>
    </lineage>
</organism>
<dbReference type="InterPro" id="IPR035906">
    <property type="entry name" value="MetI-like_sf"/>
</dbReference>
<accession>A0A537LT49</accession>
<dbReference type="CDD" id="cd06261">
    <property type="entry name" value="TM_PBP2"/>
    <property type="match status" value="1"/>
</dbReference>
<evidence type="ECO:0000313" key="14">
    <source>
        <dbReference type="Proteomes" id="UP000318661"/>
    </source>
</evidence>
<protein>
    <submittedName>
        <fullName evidence="12">Carbohydrate ABC transporter permease</fullName>
    </submittedName>
</protein>
<evidence type="ECO:0000256" key="9">
    <source>
        <dbReference type="RuleBase" id="RU363032"/>
    </source>
</evidence>
<dbReference type="Pfam" id="PF00528">
    <property type="entry name" value="BPD_transp_1"/>
    <property type="match status" value="1"/>
</dbReference>
<dbReference type="InterPro" id="IPR050901">
    <property type="entry name" value="BP-dep_ABC_trans_perm"/>
</dbReference>
<comment type="caution">
    <text evidence="12">The sequence shown here is derived from an EMBL/GenBank/DDBJ whole genome shotgun (WGS) entry which is preliminary data.</text>
</comment>
<feature type="transmembrane region" description="Helical" evidence="9">
    <location>
        <begin position="241"/>
        <end position="262"/>
    </location>
</feature>
<gene>
    <name evidence="12" type="ORF">E6G98_05520</name>
    <name evidence="11" type="ORF">E6G99_09855</name>
</gene>
<keyword evidence="7 9" id="KW-1133">Transmembrane helix</keyword>
<evidence type="ECO:0000256" key="7">
    <source>
        <dbReference type="ARBA" id="ARBA00022989"/>
    </source>
</evidence>
<dbReference type="Proteomes" id="UP000315217">
    <property type="component" value="Unassembled WGS sequence"/>
</dbReference>
<dbReference type="SUPFAM" id="SSF161098">
    <property type="entry name" value="MetI-like"/>
    <property type="match status" value="1"/>
</dbReference>
<evidence type="ECO:0000256" key="5">
    <source>
        <dbReference type="ARBA" id="ARBA00022597"/>
    </source>
</evidence>
<keyword evidence="6 9" id="KW-0812">Transmembrane</keyword>
<evidence type="ECO:0000259" key="10">
    <source>
        <dbReference type="PROSITE" id="PS50928"/>
    </source>
</evidence>